<evidence type="ECO:0000313" key="2">
    <source>
        <dbReference type="Proteomes" id="UP000007875"/>
    </source>
</evidence>
<reference evidence="1" key="2">
    <citation type="submission" date="2025-08" db="UniProtKB">
        <authorList>
            <consortium name="Ensembl"/>
        </authorList>
    </citation>
    <scope>IDENTIFICATION</scope>
</reference>
<reference evidence="2" key="1">
    <citation type="submission" date="2003-08" db="EMBL/GenBank/DDBJ databases">
        <authorList>
            <person name="Birren B."/>
            <person name="Nusbaum C."/>
            <person name="Abebe A."/>
            <person name="Abouelleil A."/>
            <person name="Adekoya E."/>
            <person name="Ait-zahra M."/>
            <person name="Allen N."/>
            <person name="Allen T."/>
            <person name="An P."/>
            <person name="Anderson M."/>
            <person name="Anderson S."/>
            <person name="Arachchi H."/>
            <person name="Armbruster J."/>
            <person name="Bachantsang P."/>
            <person name="Baldwin J."/>
            <person name="Barry A."/>
            <person name="Bayul T."/>
            <person name="Blitshsteyn B."/>
            <person name="Bloom T."/>
            <person name="Blye J."/>
            <person name="Boguslavskiy L."/>
            <person name="Borowsky M."/>
            <person name="Boukhgalter B."/>
            <person name="Brunache A."/>
            <person name="Butler J."/>
            <person name="Calixte N."/>
            <person name="Calvo S."/>
            <person name="Camarata J."/>
            <person name="Campo K."/>
            <person name="Chang J."/>
            <person name="Cheshatsang Y."/>
            <person name="Citroen M."/>
            <person name="Collymore A."/>
            <person name="Considine T."/>
            <person name="Cook A."/>
            <person name="Cooke P."/>
            <person name="Corum B."/>
            <person name="Cuomo C."/>
            <person name="David R."/>
            <person name="Dawoe T."/>
            <person name="Degray S."/>
            <person name="Dodge S."/>
            <person name="Dooley K."/>
            <person name="Dorje P."/>
            <person name="Dorjee K."/>
            <person name="Dorris L."/>
            <person name="Duffey N."/>
            <person name="Dupes A."/>
            <person name="Elkins T."/>
            <person name="Engels R."/>
            <person name="Erickson J."/>
            <person name="Farina A."/>
            <person name="Faro S."/>
            <person name="Ferreira P."/>
            <person name="Fischer H."/>
            <person name="Fitzgerald M."/>
            <person name="Foley K."/>
            <person name="Gage D."/>
            <person name="Galagan J."/>
            <person name="Gearin G."/>
            <person name="Gnerre S."/>
            <person name="Gnirke A."/>
            <person name="Goyette A."/>
            <person name="Graham J."/>
            <person name="Grandbois E."/>
            <person name="Gyaltsen K."/>
            <person name="Hafez N."/>
            <person name="Hagopian D."/>
            <person name="Hagos B."/>
            <person name="Hall J."/>
            <person name="Hatcher B."/>
            <person name="Heller A."/>
            <person name="Higgins H."/>
            <person name="Honan T."/>
            <person name="Horn A."/>
            <person name="Houde N."/>
            <person name="Hughes L."/>
            <person name="Hulme W."/>
            <person name="Husby E."/>
            <person name="Iliev I."/>
            <person name="Jaffe D."/>
            <person name="Jones C."/>
            <person name="Kamal M."/>
            <person name="Kamat A."/>
            <person name="Kamvysselis M."/>
            <person name="Karlsson E."/>
            <person name="Kells C."/>
            <person name="Kieu A."/>
            <person name="Kisner P."/>
            <person name="Kodira C."/>
            <person name="Kulbokas E."/>
            <person name="Labutti K."/>
            <person name="Lama D."/>
            <person name="Landers T."/>
            <person name="Leger J."/>
            <person name="Levine S."/>
            <person name="Lewis D."/>
            <person name="Lewis T."/>
            <person name="Lindblad-toh K."/>
            <person name="Liu X."/>
            <person name="Lokyitsang T."/>
            <person name="Lokyitsang Y."/>
            <person name="Lucien O."/>
            <person name="Lui A."/>
            <person name="Ma L.J."/>
            <person name="Mabbitt R."/>
            <person name="Macdonald J."/>
            <person name="Maclean C."/>
            <person name="Major J."/>
            <person name="Manning J."/>
            <person name="Marabella R."/>
            <person name="Maru K."/>
            <person name="Matthews C."/>
            <person name="Mauceli E."/>
            <person name="Mccarthy M."/>
            <person name="Mcdonough S."/>
            <person name="Mcghee T."/>
            <person name="Meldrim J."/>
            <person name="Meneus L."/>
            <person name="Mesirov J."/>
            <person name="Mihalev A."/>
            <person name="Mihova T."/>
            <person name="Mikkelsen T."/>
            <person name="Mlenga V."/>
            <person name="Moru K."/>
            <person name="Mozes J."/>
            <person name="Mulrain L."/>
            <person name="Munson G."/>
            <person name="Naylor J."/>
            <person name="Newes C."/>
            <person name="Nguyen C."/>
            <person name="Nguyen N."/>
            <person name="Nguyen T."/>
            <person name="Nicol R."/>
            <person name="Nielsen C."/>
            <person name="Nizzari M."/>
            <person name="Norbu C."/>
            <person name="Norbu N."/>
            <person name="O'donnell P."/>
            <person name="Okoawo O."/>
            <person name="O'leary S."/>
            <person name="Omotosho B."/>
            <person name="O'neill K."/>
            <person name="Osman S."/>
            <person name="Parker S."/>
            <person name="Perrin D."/>
            <person name="Phunkhang P."/>
            <person name="Piqani B."/>
            <person name="Purcell S."/>
            <person name="Rachupka T."/>
            <person name="Ramasamy U."/>
            <person name="Rameau R."/>
            <person name="Ray V."/>
            <person name="Raymond C."/>
            <person name="Retta R."/>
            <person name="Richardson S."/>
            <person name="Rise C."/>
            <person name="Rodriguez J."/>
            <person name="Rogers J."/>
            <person name="Rogov P."/>
            <person name="Rutman M."/>
            <person name="Schupbach R."/>
            <person name="Seaman C."/>
            <person name="Settipalli S."/>
            <person name="Sharpe T."/>
            <person name="Sheridan J."/>
            <person name="Sherpa N."/>
            <person name="Shi J."/>
            <person name="Smirnov S."/>
            <person name="Smith C."/>
            <person name="Sougnez C."/>
            <person name="Spencer B."/>
            <person name="Stalker J."/>
            <person name="Stange-thomann N."/>
            <person name="Stavropoulos S."/>
            <person name="Stetson K."/>
            <person name="Stone C."/>
            <person name="Stone S."/>
            <person name="Stubbs M."/>
            <person name="Talamas J."/>
            <person name="Tchuinga P."/>
            <person name="Tenzing P."/>
            <person name="Tesfaye S."/>
            <person name="Theodore J."/>
            <person name="Thoulutsang Y."/>
            <person name="Topham K."/>
            <person name="Towey S."/>
            <person name="Tsamla T."/>
            <person name="Tsomo N."/>
            <person name="Vallee D."/>
            <person name="Vassiliev H."/>
            <person name="Venkataraman V."/>
            <person name="Vinson J."/>
            <person name="Vo A."/>
            <person name="Wade C."/>
            <person name="Wang S."/>
            <person name="Wangchuk T."/>
            <person name="Wangdi T."/>
            <person name="Whittaker C."/>
            <person name="Wilkinson J."/>
            <person name="Wu Y."/>
            <person name="Wyman D."/>
            <person name="Yadav S."/>
            <person name="Yang S."/>
            <person name="Yang X."/>
            <person name="Yeager S."/>
            <person name="Yee E."/>
            <person name="Young G."/>
            <person name="Zainoun J."/>
            <person name="Zembeck L."/>
            <person name="Zimmer A."/>
            <person name="Zody M."/>
            <person name="Lander E."/>
        </authorList>
    </citation>
    <scope>NUCLEOTIDE SEQUENCE [LARGE SCALE GENOMIC DNA]</scope>
</reference>
<dbReference type="GeneTree" id="ENSGT00530000064841"/>
<dbReference type="Proteomes" id="UP000007875">
    <property type="component" value="Unassembled WGS sequence"/>
</dbReference>
<name>H2Y9H3_CIOSA</name>
<dbReference type="InParanoid" id="H2Y9H3"/>
<reference evidence="1" key="3">
    <citation type="submission" date="2025-09" db="UniProtKB">
        <authorList>
            <consortium name="Ensembl"/>
        </authorList>
    </citation>
    <scope>IDENTIFICATION</scope>
</reference>
<dbReference type="OMA" id="IQMATRE"/>
<dbReference type="Ensembl" id="ENSCSAVT00000002005.1">
    <property type="protein sequence ID" value="ENSCSAVP00000001971.1"/>
    <property type="gene ID" value="ENSCSAVG00000001148.1"/>
</dbReference>
<accession>H2Y9H3</accession>
<protein>
    <submittedName>
        <fullName evidence="1">Uncharacterized protein</fullName>
    </submittedName>
</protein>
<dbReference type="AlphaFoldDB" id="H2Y9H3"/>
<evidence type="ECO:0000313" key="1">
    <source>
        <dbReference type="Ensembl" id="ENSCSAVP00000001971.1"/>
    </source>
</evidence>
<proteinExistence type="predicted"/>
<sequence length="209" mass="23495">MSLTLILTEIGTTSMEEFILRRSYVYYNLDPGNYETSAIGYVKVLIDQGNSKIPASQTNPTKQPILSYSKHTGRNYIQFDGERQMTSNIDLNMDGSLVTAFVVYRLDSFQDGHYLFRNGLFGNDNLGWDKFVCFTTNRDLIISGVDSANKHLKFSTFLNTTINPSSTGTWKVLSVQWKVNATGDSSVWYNGKLLARFSSYAVEADTKVA</sequence>
<dbReference type="HOGENOM" id="CLU_1318021_0_0_1"/>
<keyword evidence="2" id="KW-1185">Reference proteome</keyword>
<organism evidence="1 2">
    <name type="scientific">Ciona savignyi</name>
    <name type="common">Pacific transparent sea squirt</name>
    <dbReference type="NCBI Taxonomy" id="51511"/>
    <lineage>
        <taxon>Eukaryota</taxon>
        <taxon>Metazoa</taxon>
        <taxon>Chordata</taxon>
        <taxon>Tunicata</taxon>
        <taxon>Ascidiacea</taxon>
        <taxon>Phlebobranchia</taxon>
        <taxon>Cionidae</taxon>
        <taxon>Ciona</taxon>
    </lineage>
</organism>